<organism evidence="3 4">
    <name type="scientific">Pseudonocardia nematodicida</name>
    <dbReference type="NCBI Taxonomy" id="1206997"/>
    <lineage>
        <taxon>Bacteria</taxon>
        <taxon>Bacillati</taxon>
        <taxon>Actinomycetota</taxon>
        <taxon>Actinomycetes</taxon>
        <taxon>Pseudonocardiales</taxon>
        <taxon>Pseudonocardiaceae</taxon>
        <taxon>Pseudonocardia</taxon>
    </lineage>
</organism>
<gene>
    <name evidence="3" type="ORF">WIS52_21870</name>
</gene>
<dbReference type="Pfam" id="PF03779">
    <property type="entry name" value="SPW"/>
    <property type="match status" value="1"/>
</dbReference>
<proteinExistence type="predicted"/>
<feature type="transmembrane region" description="Helical" evidence="1">
    <location>
        <begin position="66"/>
        <end position="85"/>
    </location>
</feature>
<feature type="domain" description="SPW repeat-containing integral membrane" evidence="2">
    <location>
        <begin position="12"/>
        <end position="107"/>
    </location>
</feature>
<sequence>MAGTSQQSWQRWQDWAALVIGVLVALSPIVTATSVAAAWTMVVLGVVLAATSLWSLAQPGSVASEWVHGVIGVLLFLAPWVMGYYDTLTGAAWTSWVGGVLTVIVAASALPAATEAHRGVIAH</sequence>
<evidence type="ECO:0000313" key="4">
    <source>
        <dbReference type="Proteomes" id="UP001494902"/>
    </source>
</evidence>
<accession>A0ABV1KF83</accession>
<dbReference type="InterPro" id="IPR005530">
    <property type="entry name" value="SPW"/>
</dbReference>
<keyword evidence="4" id="KW-1185">Reference proteome</keyword>
<keyword evidence="1" id="KW-0812">Transmembrane</keyword>
<dbReference type="EMBL" id="JBEDNQ010000009">
    <property type="protein sequence ID" value="MEQ3553125.1"/>
    <property type="molecule type" value="Genomic_DNA"/>
</dbReference>
<comment type="caution">
    <text evidence="3">The sequence shown here is derived from an EMBL/GenBank/DDBJ whole genome shotgun (WGS) entry which is preliminary data.</text>
</comment>
<evidence type="ECO:0000256" key="1">
    <source>
        <dbReference type="SAM" id="Phobius"/>
    </source>
</evidence>
<protein>
    <submittedName>
        <fullName evidence="3">SPW repeat protein</fullName>
    </submittedName>
</protein>
<dbReference type="RefSeq" id="WP_349300190.1">
    <property type="nucleotide sequence ID" value="NZ_JBEDNQ010000009.1"/>
</dbReference>
<feature type="transmembrane region" description="Helical" evidence="1">
    <location>
        <begin position="36"/>
        <end position="54"/>
    </location>
</feature>
<feature type="transmembrane region" description="Helical" evidence="1">
    <location>
        <begin position="12"/>
        <end position="30"/>
    </location>
</feature>
<evidence type="ECO:0000259" key="2">
    <source>
        <dbReference type="Pfam" id="PF03779"/>
    </source>
</evidence>
<keyword evidence="1" id="KW-1133">Transmembrane helix</keyword>
<name>A0ABV1KF83_9PSEU</name>
<evidence type="ECO:0000313" key="3">
    <source>
        <dbReference type="EMBL" id="MEQ3553125.1"/>
    </source>
</evidence>
<feature type="transmembrane region" description="Helical" evidence="1">
    <location>
        <begin position="91"/>
        <end position="113"/>
    </location>
</feature>
<reference evidence="3 4" key="1">
    <citation type="submission" date="2024-03" db="EMBL/GenBank/DDBJ databases">
        <title>Draft genome sequence of Pseudonocardia nematodicida JCM 31783.</title>
        <authorList>
            <person name="Butdee W."/>
            <person name="Duangmal K."/>
        </authorList>
    </citation>
    <scope>NUCLEOTIDE SEQUENCE [LARGE SCALE GENOMIC DNA]</scope>
    <source>
        <strain evidence="3 4">JCM 31783</strain>
    </source>
</reference>
<dbReference type="Proteomes" id="UP001494902">
    <property type="component" value="Unassembled WGS sequence"/>
</dbReference>
<keyword evidence="1" id="KW-0472">Membrane</keyword>